<evidence type="ECO:0000313" key="3">
    <source>
        <dbReference type="Proteomes" id="UP000011607"/>
    </source>
</evidence>
<dbReference type="EMBL" id="AOMA01000009">
    <property type="protein sequence ID" value="EMA46446.1"/>
    <property type="molecule type" value="Genomic_DNA"/>
</dbReference>
<reference evidence="2 3" key="1">
    <citation type="journal article" date="2014" name="PLoS Genet.">
        <title>Phylogenetically driven sequencing of extremely halophilic archaea reveals strategies for static and dynamic osmo-response.</title>
        <authorList>
            <person name="Becker E.A."/>
            <person name="Seitzer P.M."/>
            <person name="Tritt A."/>
            <person name="Larsen D."/>
            <person name="Krusor M."/>
            <person name="Yao A.I."/>
            <person name="Wu D."/>
            <person name="Madern D."/>
            <person name="Eisen J.A."/>
            <person name="Darling A.E."/>
            <person name="Facciotti M.T."/>
        </authorList>
    </citation>
    <scope>NUCLEOTIDE SEQUENCE [LARGE SCALE GENOMIC DNA]</scope>
    <source>
        <strain evidence="2 3">JCM 10879</strain>
    </source>
</reference>
<keyword evidence="3" id="KW-1185">Reference proteome</keyword>
<name>M0MLA5_9EURY</name>
<evidence type="ECO:0000313" key="2">
    <source>
        <dbReference type="EMBL" id="EMA46446.1"/>
    </source>
</evidence>
<proteinExistence type="predicted"/>
<dbReference type="Proteomes" id="UP000011607">
    <property type="component" value="Unassembled WGS sequence"/>
</dbReference>
<evidence type="ECO:0000256" key="1">
    <source>
        <dbReference type="SAM" id="MobiDB-lite"/>
    </source>
</evidence>
<sequence>MSEKNDSDGVTDQSTTRRRTLASVGTAATGLMAMSGMASGSNDDVQILVDPETPSVGEETVFTSTVGFADHSWTISGPDGFEQSTDETVSVTFESAGEYTAYLSVEMSDGSVNVSKSGDITSDEDIDVEPTAAIDLDVGGTTKMDGSDSSTPAGEIEQYDWYFRNRSRNPDRGVFETSPNMSGETAEESFASDTLWEIGLEVTNTGGNTDRETVEFRSPEEPTAAFLVDGSENNLLPSNPVELDAGISSSPNGAIENYHWEIMNLDTGEEQTETGETLSLSLESELRYKAQLTITDEDGMEDTEVGSSFWPDADNVPE</sequence>
<dbReference type="RefSeq" id="WP_006671215.1">
    <property type="nucleotide sequence ID" value="NZ_AOMA01000009.1"/>
</dbReference>
<feature type="region of interest" description="Disordered" evidence="1">
    <location>
        <begin position="1"/>
        <end position="24"/>
    </location>
</feature>
<dbReference type="InterPro" id="IPR035986">
    <property type="entry name" value="PKD_dom_sf"/>
</dbReference>
<dbReference type="eggNOG" id="arCOG03991">
    <property type="taxonomic scope" value="Archaea"/>
</dbReference>
<protein>
    <submittedName>
        <fullName evidence="2">PKD domain-containing protein</fullName>
    </submittedName>
</protein>
<dbReference type="Pfam" id="PF22352">
    <property type="entry name" value="K319L-like_PKD"/>
    <property type="match status" value="1"/>
</dbReference>
<dbReference type="InterPro" id="IPR013783">
    <property type="entry name" value="Ig-like_fold"/>
</dbReference>
<gene>
    <name evidence="2" type="ORF">C446_01213</name>
</gene>
<feature type="region of interest" description="Disordered" evidence="1">
    <location>
        <begin position="295"/>
        <end position="318"/>
    </location>
</feature>
<dbReference type="AlphaFoldDB" id="M0MLA5"/>
<comment type="caution">
    <text evidence="2">The sequence shown here is derived from an EMBL/GenBank/DDBJ whole genome shotgun (WGS) entry which is preliminary data.</text>
</comment>
<dbReference type="Gene3D" id="2.60.40.10">
    <property type="entry name" value="Immunoglobulins"/>
    <property type="match status" value="2"/>
</dbReference>
<accession>M0MLA5</accession>
<dbReference type="OrthoDB" id="206312at2157"/>
<dbReference type="SUPFAM" id="SSF49299">
    <property type="entry name" value="PKD domain"/>
    <property type="match status" value="1"/>
</dbReference>
<organism evidence="2 3">
    <name type="scientific">Halobiforma nitratireducens JCM 10879</name>
    <dbReference type="NCBI Taxonomy" id="1227454"/>
    <lineage>
        <taxon>Archaea</taxon>
        <taxon>Methanobacteriati</taxon>
        <taxon>Methanobacteriota</taxon>
        <taxon>Stenosarchaea group</taxon>
        <taxon>Halobacteria</taxon>
        <taxon>Halobacteriales</taxon>
        <taxon>Natrialbaceae</taxon>
        <taxon>Halobiforma</taxon>
    </lineage>
</organism>
<feature type="compositionally biased region" description="Acidic residues" evidence="1">
    <location>
        <begin position="295"/>
        <end position="304"/>
    </location>
</feature>